<dbReference type="NCBIfam" id="TIGR01814">
    <property type="entry name" value="kynureninase"/>
    <property type="match status" value="1"/>
</dbReference>
<dbReference type="GO" id="GO:0097053">
    <property type="term" value="P:L-kynurenine catabolic process"/>
    <property type="evidence" value="ECO:0007669"/>
    <property type="project" value="UniProtKB-UniRule"/>
</dbReference>
<dbReference type="Proteomes" id="UP000054248">
    <property type="component" value="Unassembled WGS sequence"/>
</dbReference>
<dbReference type="PIRSF" id="PIRSF038800">
    <property type="entry name" value="KYNU"/>
    <property type="match status" value="1"/>
</dbReference>
<accession>A0A0C3PXT9</accession>
<evidence type="ECO:0000259" key="6">
    <source>
        <dbReference type="Pfam" id="PF00266"/>
    </source>
</evidence>
<dbReference type="Pfam" id="PF00266">
    <property type="entry name" value="Aminotran_5"/>
    <property type="match status" value="1"/>
</dbReference>
<name>A0A0C3PXT9_9AGAM</name>
<dbReference type="InterPro" id="IPR015424">
    <property type="entry name" value="PyrdxlP-dep_Trfase"/>
</dbReference>
<keyword evidence="4 5" id="KW-0963">Cytoplasm</keyword>
<dbReference type="InterPro" id="IPR015421">
    <property type="entry name" value="PyrdxlP-dep_Trfase_major"/>
</dbReference>
<dbReference type="STRING" id="1051891.A0A0C3PXT9"/>
<dbReference type="GO" id="GO:0005737">
    <property type="term" value="C:cytoplasm"/>
    <property type="evidence" value="ECO:0007669"/>
    <property type="project" value="UniProtKB-SubCell"/>
</dbReference>
<dbReference type="GO" id="GO:0034354">
    <property type="term" value="P:'de novo' NAD+ biosynthetic process from L-tryptophan"/>
    <property type="evidence" value="ECO:0007669"/>
    <property type="project" value="UniProtKB-UniRule"/>
</dbReference>
<dbReference type="Gene3D" id="3.40.640.10">
    <property type="entry name" value="Type I PLP-dependent aspartate aminotransferase-like (Major domain)"/>
    <property type="match status" value="1"/>
</dbReference>
<evidence type="ECO:0000256" key="1">
    <source>
        <dbReference type="ARBA" id="ARBA00022642"/>
    </source>
</evidence>
<dbReference type="HAMAP" id="MF_01970">
    <property type="entry name" value="Kynureninase"/>
    <property type="match status" value="1"/>
</dbReference>
<dbReference type="GO" id="GO:0043420">
    <property type="term" value="P:anthranilate metabolic process"/>
    <property type="evidence" value="ECO:0007669"/>
    <property type="project" value="UniProtKB-UniRule"/>
</dbReference>
<comment type="pathway">
    <text evidence="4 5">Cofactor biosynthesis; NAD(+) biosynthesis; quinolinate from L-kynurenine: step 2/3.</text>
</comment>
<evidence type="ECO:0000313" key="8">
    <source>
        <dbReference type="Proteomes" id="UP000054248"/>
    </source>
</evidence>
<dbReference type="Pfam" id="PF22580">
    <property type="entry name" value="KYNU_C"/>
    <property type="match status" value="1"/>
</dbReference>
<reference evidence="7 8" key="1">
    <citation type="submission" date="2014-04" db="EMBL/GenBank/DDBJ databases">
        <authorList>
            <consortium name="DOE Joint Genome Institute"/>
            <person name="Kuo A."/>
            <person name="Girlanda M."/>
            <person name="Perotto S."/>
            <person name="Kohler A."/>
            <person name="Nagy L.G."/>
            <person name="Floudas D."/>
            <person name="Copeland A."/>
            <person name="Barry K.W."/>
            <person name="Cichocki N."/>
            <person name="Veneault-Fourrey C."/>
            <person name="LaButti K."/>
            <person name="Lindquist E.A."/>
            <person name="Lipzen A."/>
            <person name="Lundell T."/>
            <person name="Morin E."/>
            <person name="Murat C."/>
            <person name="Sun H."/>
            <person name="Tunlid A."/>
            <person name="Henrissat B."/>
            <person name="Grigoriev I.V."/>
            <person name="Hibbett D.S."/>
            <person name="Martin F."/>
            <person name="Nordberg H.P."/>
            <person name="Cantor M.N."/>
            <person name="Hua S.X."/>
        </authorList>
    </citation>
    <scope>NUCLEOTIDE SEQUENCE [LARGE SCALE GENOMIC DNA]</scope>
    <source>
        <strain evidence="7 8">MUT 4182</strain>
    </source>
</reference>
<comment type="function">
    <text evidence="4 5">Catalyzes the cleavage of L-kynurenine (L-Kyn) and L-3-hydroxykynurenine (L-3OHKyn) into anthranilic acid (AA) and 3-hydroxyanthranilic acid (3-OHAA), respectively.</text>
</comment>
<dbReference type="PANTHER" id="PTHR14084:SF0">
    <property type="entry name" value="KYNURENINASE"/>
    <property type="match status" value="1"/>
</dbReference>
<reference evidence="8" key="2">
    <citation type="submission" date="2015-01" db="EMBL/GenBank/DDBJ databases">
        <title>Evolutionary Origins and Diversification of the Mycorrhizal Mutualists.</title>
        <authorList>
            <consortium name="DOE Joint Genome Institute"/>
            <consortium name="Mycorrhizal Genomics Consortium"/>
            <person name="Kohler A."/>
            <person name="Kuo A."/>
            <person name="Nagy L.G."/>
            <person name="Floudas D."/>
            <person name="Copeland A."/>
            <person name="Barry K.W."/>
            <person name="Cichocki N."/>
            <person name="Veneault-Fourrey C."/>
            <person name="LaButti K."/>
            <person name="Lindquist E.A."/>
            <person name="Lipzen A."/>
            <person name="Lundell T."/>
            <person name="Morin E."/>
            <person name="Murat C."/>
            <person name="Riley R."/>
            <person name="Ohm R."/>
            <person name="Sun H."/>
            <person name="Tunlid A."/>
            <person name="Henrissat B."/>
            <person name="Grigoriev I.V."/>
            <person name="Hibbett D.S."/>
            <person name="Martin F."/>
        </authorList>
    </citation>
    <scope>NUCLEOTIDE SEQUENCE [LARGE SCALE GENOMIC DNA]</scope>
    <source>
        <strain evidence="8">MUT 4182</strain>
    </source>
</reference>
<dbReference type="PANTHER" id="PTHR14084">
    <property type="entry name" value="KYNURENINASE"/>
    <property type="match status" value="1"/>
</dbReference>
<keyword evidence="2 4" id="KW-0378">Hydrolase</keyword>
<evidence type="ECO:0000256" key="3">
    <source>
        <dbReference type="ARBA" id="ARBA00022898"/>
    </source>
</evidence>
<dbReference type="InterPro" id="IPR010111">
    <property type="entry name" value="Kynureninase"/>
</dbReference>
<feature type="binding site" evidence="4">
    <location>
        <position position="134"/>
    </location>
    <ligand>
        <name>pyridoxal 5'-phosphate</name>
        <dbReference type="ChEBI" id="CHEBI:597326"/>
    </ligand>
</feature>
<dbReference type="Gene3D" id="3.90.1150.10">
    <property type="entry name" value="Aspartate Aminotransferase, domain 1"/>
    <property type="match status" value="1"/>
</dbReference>
<comment type="subunit">
    <text evidence="4 5">Homodimer.</text>
</comment>
<dbReference type="FunFam" id="3.40.640.10:FF:000031">
    <property type="entry name" value="Kynureninase"/>
    <property type="match status" value="1"/>
</dbReference>
<dbReference type="EMBL" id="KN823195">
    <property type="protein sequence ID" value="KIO19945.1"/>
    <property type="molecule type" value="Genomic_DNA"/>
</dbReference>
<dbReference type="GO" id="GO:0030170">
    <property type="term" value="F:pyridoxal phosphate binding"/>
    <property type="evidence" value="ECO:0007669"/>
    <property type="project" value="UniProtKB-UniRule"/>
</dbReference>
<proteinExistence type="inferred from homology"/>
<dbReference type="GO" id="GO:0019805">
    <property type="term" value="P:quinolinate biosynthetic process"/>
    <property type="evidence" value="ECO:0007669"/>
    <property type="project" value="UniProtKB-UniRule"/>
</dbReference>
<comment type="cofactor">
    <cofactor evidence="4 5">
        <name>pyridoxal 5'-phosphate</name>
        <dbReference type="ChEBI" id="CHEBI:597326"/>
    </cofactor>
</comment>
<comment type="pathway">
    <text evidence="4 5">Amino-acid degradation; L-kynurenine degradation; L-alanine and anthranilate from L-kynurenine: step 1/1.</text>
</comment>
<dbReference type="EC" id="3.7.1.3" evidence="4 5"/>
<comment type="similarity">
    <text evidence="4 5">Belongs to the kynureninase family.</text>
</comment>
<organism evidence="7 8">
    <name type="scientific">Tulasnella calospora MUT 4182</name>
    <dbReference type="NCBI Taxonomy" id="1051891"/>
    <lineage>
        <taxon>Eukaryota</taxon>
        <taxon>Fungi</taxon>
        <taxon>Dikarya</taxon>
        <taxon>Basidiomycota</taxon>
        <taxon>Agaricomycotina</taxon>
        <taxon>Agaricomycetes</taxon>
        <taxon>Cantharellales</taxon>
        <taxon>Tulasnellaceae</taxon>
        <taxon>Tulasnella</taxon>
    </lineage>
</organism>
<feature type="binding site" evidence="4">
    <location>
        <position position="302"/>
    </location>
    <ligand>
        <name>pyridoxal 5'-phosphate</name>
        <dbReference type="ChEBI" id="CHEBI:597326"/>
    </ligand>
</feature>
<protein>
    <recommendedName>
        <fullName evidence="4 5">Kynureninase</fullName>
        <ecNumber evidence="4 5">3.7.1.3</ecNumber>
    </recommendedName>
    <alternativeName>
        <fullName evidence="4">Biosynthesis of nicotinic acid protein 5</fullName>
    </alternativeName>
    <alternativeName>
        <fullName evidence="4">L-kynurenine hydrolase</fullName>
    </alternativeName>
</protein>
<dbReference type="UniPathway" id="UPA00253">
    <property type="reaction ID" value="UER00329"/>
</dbReference>
<dbReference type="OrthoDB" id="5978656at2759"/>
<comment type="subcellular location">
    <subcellularLocation>
        <location evidence="4 5">Cytoplasm</location>
    </subcellularLocation>
</comment>
<dbReference type="HOGENOM" id="CLU_003433_4_0_1"/>
<keyword evidence="8" id="KW-1185">Reference proteome</keyword>
<gene>
    <name evidence="4" type="primary">BNA5</name>
    <name evidence="7" type="ORF">M407DRAFT_142651</name>
</gene>
<feature type="binding site" evidence="4">
    <location>
        <position position="250"/>
    </location>
    <ligand>
        <name>pyridoxal 5'-phosphate</name>
        <dbReference type="ChEBI" id="CHEBI:597326"/>
    </ligand>
</feature>
<feature type="domain" description="Aminotransferase class V" evidence="6">
    <location>
        <begin position="100"/>
        <end position="293"/>
    </location>
</feature>
<feature type="binding site" evidence="4">
    <location>
        <begin position="162"/>
        <end position="165"/>
    </location>
    <ligand>
        <name>pyridoxal 5'-phosphate</name>
        <dbReference type="ChEBI" id="CHEBI:597326"/>
    </ligand>
</feature>
<sequence>MSTVEEVIGLKALDPGLKAYDPKTATLLDEHDPLKEFRKEFRLPTNKGIKATAVQENLQEEPCVYFVGNSLGPLAKRSQELLNEELDVWATVGVTGHFDHPLKRDWMTLASKATKLLAPIVGAREEEIAVMGTLTANLHLMMSSFYKPTKERFKILCEIKPFPSDEYAFASQAALNGLDPTTTVVHLKPRANEHTLRTSDILDAIKEHSSSLALVLLSGVQYYTGQYFAMPEITKAAHDAGAPCGWDLAHGVGNVPLSLHDWDVDFAVWCTYKYLNSGPGGIGGLFVHEKWHKEKGVQYAGWWGHDEATRFEMPSVFQPIPGAQGFQQSNPSILNIASLLGSLEVFSRVHPTDPMSVIRAKSIRATAYLETLLRSTRFFVGPHDGEKVLKGEILTGADKPMKGAFTIITPRAKAERGAQLSLLFSEEAMPTVFSEMVKRGVIGDERHPGIIRFAPAPLYCSFEDLNISDAFGINAAATASFMLATGGRSSSERIFLDSLRPLNRRRRSLKPSV</sequence>
<evidence type="ECO:0000313" key="7">
    <source>
        <dbReference type="EMBL" id="KIO19945.1"/>
    </source>
</evidence>
<dbReference type="UniPathway" id="UPA00334">
    <property type="reaction ID" value="UER00455"/>
</dbReference>
<comment type="catalytic activity">
    <reaction evidence="5">
        <text>3-hydroxy-L-kynurenine + H2O = 3-hydroxyanthranilate + L-alanine + H(+)</text>
        <dbReference type="Rhea" id="RHEA:25143"/>
        <dbReference type="ChEBI" id="CHEBI:15377"/>
        <dbReference type="ChEBI" id="CHEBI:15378"/>
        <dbReference type="ChEBI" id="CHEBI:36559"/>
        <dbReference type="ChEBI" id="CHEBI:57972"/>
        <dbReference type="ChEBI" id="CHEBI:58125"/>
        <dbReference type="EC" id="3.7.1.3"/>
    </reaction>
</comment>
<comment type="catalytic activity">
    <reaction evidence="4 5">
        <text>L-kynurenine + H2O = anthranilate + L-alanine + H(+)</text>
        <dbReference type="Rhea" id="RHEA:16813"/>
        <dbReference type="ChEBI" id="CHEBI:15377"/>
        <dbReference type="ChEBI" id="CHEBI:15378"/>
        <dbReference type="ChEBI" id="CHEBI:16567"/>
        <dbReference type="ChEBI" id="CHEBI:57959"/>
        <dbReference type="ChEBI" id="CHEBI:57972"/>
        <dbReference type="EC" id="3.7.1.3"/>
    </reaction>
</comment>
<evidence type="ECO:0000256" key="2">
    <source>
        <dbReference type="ARBA" id="ARBA00022801"/>
    </source>
</evidence>
<dbReference type="SUPFAM" id="SSF53383">
    <property type="entry name" value="PLP-dependent transferases"/>
    <property type="match status" value="1"/>
</dbReference>
<evidence type="ECO:0000256" key="5">
    <source>
        <dbReference type="PIRNR" id="PIRNR038800"/>
    </source>
</evidence>
<feature type="modified residue" description="N6-(pyridoxal phosphate)lysine" evidence="4">
    <location>
        <position position="273"/>
    </location>
</feature>
<keyword evidence="3 4" id="KW-0663">Pyridoxal phosphate</keyword>
<feature type="binding site" evidence="4">
    <location>
        <position position="247"/>
    </location>
    <ligand>
        <name>pyridoxal 5'-phosphate</name>
        <dbReference type="ChEBI" id="CHEBI:597326"/>
    </ligand>
</feature>
<dbReference type="AlphaFoldDB" id="A0A0C3PXT9"/>
<feature type="binding site" evidence="4">
    <location>
        <position position="330"/>
    </location>
    <ligand>
        <name>pyridoxal 5'-phosphate</name>
        <dbReference type="ChEBI" id="CHEBI:597326"/>
    </ligand>
</feature>
<dbReference type="InterPro" id="IPR015422">
    <property type="entry name" value="PyrdxlP-dep_Trfase_small"/>
</dbReference>
<keyword evidence="1 4" id="KW-0662">Pyridine nucleotide biosynthesis</keyword>
<feature type="binding site" evidence="4">
    <location>
        <position position="218"/>
    </location>
    <ligand>
        <name>pyridoxal 5'-phosphate</name>
        <dbReference type="ChEBI" id="CHEBI:597326"/>
    </ligand>
</feature>
<dbReference type="GO" id="GO:0030429">
    <property type="term" value="F:kynureninase activity"/>
    <property type="evidence" value="ECO:0007669"/>
    <property type="project" value="UniProtKB-UniRule"/>
</dbReference>
<evidence type="ECO:0000256" key="4">
    <source>
        <dbReference type="HAMAP-Rule" id="MF_03017"/>
    </source>
</evidence>
<dbReference type="InterPro" id="IPR000192">
    <property type="entry name" value="Aminotrans_V_dom"/>
</dbReference>
<dbReference type="GO" id="GO:0019441">
    <property type="term" value="P:L-tryptophan catabolic process to kynurenine"/>
    <property type="evidence" value="ECO:0007669"/>
    <property type="project" value="TreeGrafter"/>
</dbReference>
<feature type="binding site" evidence="4">
    <location>
        <position position="135"/>
    </location>
    <ligand>
        <name>pyridoxal 5'-phosphate</name>
        <dbReference type="ChEBI" id="CHEBI:597326"/>
    </ligand>
</feature>
<feature type="binding site" evidence="4">
    <location>
        <position position="272"/>
    </location>
    <ligand>
        <name>pyridoxal 5'-phosphate</name>
        <dbReference type="ChEBI" id="CHEBI:597326"/>
    </ligand>
</feature>